<organism evidence="3 4">
    <name type="scientific">Arenimonas maotaiensis</name>
    <dbReference type="NCBI Taxonomy" id="1446479"/>
    <lineage>
        <taxon>Bacteria</taxon>
        <taxon>Pseudomonadati</taxon>
        <taxon>Pseudomonadota</taxon>
        <taxon>Gammaproteobacteria</taxon>
        <taxon>Lysobacterales</taxon>
        <taxon>Lysobacteraceae</taxon>
        <taxon>Arenimonas</taxon>
    </lineage>
</organism>
<comment type="caution">
    <text evidence="3">The sequence shown here is derived from an EMBL/GenBank/DDBJ whole genome shotgun (WGS) entry which is preliminary data.</text>
</comment>
<reference evidence="3" key="2">
    <citation type="submission" date="2020-09" db="EMBL/GenBank/DDBJ databases">
        <authorList>
            <person name="Sun Q."/>
            <person name="Zhou Y."/>
        </authorList>
    </citation>
    <scope>NUCLEOTIDE SEQUENCE</scope>
    <source>
        <strain evidence="3">CGMCC 1.12726</strain>
    </source>
</reference>
<feature type="chain" id="PRO_5036972552" description="Beta propeller domain-containing protein" evidence="2">
    <location>
        <begin position="22"/>
        <end position="621"/>
    </location>
</feature>
<feature type="region of interest" description="Disordered" evidence="1">
    <location>
        <begin position="48"/>
        <end position="93"/>
    </location>
</feature>
<keyword evidence="4" id="KW-1185">Reference proteome</keyword>
<feature type="compositionally biased region" description="Pro residues" evidence="1">
    <location>
        <begin position="74"/>
        <end position="86"/>
    </location>
</feature>
<evidence type="ECO:0008006" key="5">
    <source>
        <dbReference type="Google" id="ProtNLM"/>
    </source>
</evidence>
<evidence type="ECO:0000256" key="2">
    <source>
        <dbReference type="SAM" id="SignalP"/>
    </source>
</evidence>
<dbReference type="EMBL" id="BMFO01000003">
    <property type="protein sequence ID" value="GGF94192.1"/>
    <property type="molecule type" value="Genomic_DNA"/>
</dbReference>
<evidence type="ECO:0000256" key="1">
    <source>
        <dbReference type="SAM" id="MobiDB-lite"/>
    </source>
</evidence>
<dbReference type="RefSeq" id="WP_188449510.1">
    <property type="nucleotide sequence ID" value="NZ_BMFO01000003.1"/>
</dbReference>
<gene>
    <name evidence="3" type="ORF">GCM10010960_14900</name>
</gene>
<evidence type="ECO:0000313" key="3">
    <source>
        <dbReference type="EMBL" id="GGF94192.1"/>
    </source>
</evidence>
<dbReference type="Proteomes" id="UP000632858">
    <property type="component" value="Unassembled WGS sequence"/>
</dbReference>
<keyword evidence="2" id="KW-0732">Signal</keyword>
<proteinExistence type="predicted"/>
<protein>
    <recommendedName>
        <fullName evidence="5">Beta propeller domain-containing protein</fullName>
    </recommendedName>
</protein>
<evidence type="ECO:0000313" key="4">
    <source>
        <dbReference type="Proteomes" id="UP000632858"/>
    </source>
</evidence>
<feature type="signal peptide" evidence="2">
    <location>
        <begin position="1"/>
        <end position="21"/>
    </location>
</feature>
<accession>A0A917FQ59</accession>
<feature type="compositionally biased region" description="Basic and acidic residues" evidence="1">
    <location>
        <begin position="48"/>
        <end position="59"/>
    </location>
</feature>
<dbReference type="InterPro" id="IPR019198">
    <property type="entry name" value="Beta_propeller_containing"/>
</dbReference>
<sequence>MTRLRLLSVLLALSVAAGAQAKETPSHLTPFANEAAFQDYLAKVRKAEQKRQAEQERKWRRERAKQGQMIYPAPMSPPPPPPPAPPAAAEAAAPASDAITNVQTAGVEEGGIVKKLGDYLIVLRRGRLFTIKAGPDELRPVDSIDAFGPGIDPGGAWYDEMLISGRTVLVIGYSYARGGTEVGLFHVDDAGRLSYRNTYHLRSNDYYSSRNYASRLVGKQLVFYSPMRLGVMGDAPMLPAVRHWRDGGGEFKRILPATRIYGSGQELQAYDATLHTVTVCDIRDGAELDCRATAVLGSSGRVFYVAADTVYVWLAPVRTPRWRGAPIGDSALLRMPLGGGEPQALRVAGAPIDQMSFLERDGHINVLVGRDAGGEGMWRSDGKTGPIALFRAPLRLFGGAQASSAPEHYRPLPGVGGWSLQNRFVGDWLLYGNPYSDAPAYAVAYARTGQPVALDLGHRSERIEALGGDALIVGNRGGDLVFSSIRLDGTATAMTGYIERNAAQSESRTHGFFYQPKGVREGILGLPMLTGGDGRGGAAVKYLRNRDLRLGDLGQLAASPQGRLDDGCRASCVDWYGNARPIFVGERVYALMGYELVEGRIIDGAVTERRRVDYSPRGNGR</sequence>
<reference evidence="3" key="1">
    <citation type="journal article" date="2014" name="Int. J. Syst. Evol. Microbiol.">
        <title>Complete genome sequence of Corynebacterium casei LMG S-19264T (=DSM 44701T), isolated from a smear-ripened cheese.</title>
        <authorList>
            <consortium name="US DOE Joint Genome Institute (JGI-PGF)"/>
            <person name="Walter F."/>
            <person name="Albersmeier A."/>
            <person name="Kalinowski J."/>
            <person name="Ruckert C."/>
        </authorList>
    </citation>
    <scope>NUCLEOTIDE SEQUENCE</scope>
    <source>
        <strain evidence="3">CGMCC 1.12726</strain>
    </source>
</reference>
<dbReference type="AlphaFoldDB" id="A0A917FQ59"/>
<name>A0A917FQ59_9GAMM</name>
<dbReference type="Pfam" id="PF09826">
    <property type="entry name" value="Beta_propel"/>
    <property type="match status" value="1"/>
</dbReference>